<keyword evidence="1" id="KW-1133">Transmembrane helix</keyword>
<evidence type="ECO:0000313" key="2">
    <source>
        <dbReference type="EMBL" id="CED84358.1"/>
    </source>
</evidence>
<sequence length="284" mass="31551">MSSISAQEEMLSKINFLGGYPTSSDLSPSIVFLYALLAPVLVFRMTRRSDRTWILLRPVIFLLCRFGMLALRVYMSKNTYGSGLLIAELILVSIGFLFLIDPIITIWKRHVESVTPQSQHPRWVLQLSRILRILLIVSIATTVVASSLISSALSKPSVIDNVRTLRKVSAIVTLITIVILLFAAIRVNMAFPVSRKGTVYIVAVTMCLMVIAVYRTEQTFSTGNTNSTAARAAFWICQMLFELAAFTSLLVISIPTWFPGDAIPSSSDTEMVLSQSQNFKTQSM</sequence>
<accession>A0A0F7SWC8</accession>
<feature type="transmembrane region" description="Helical" evidence="1">
    <location>
        <begin position="233"/>
        <end position="258"/>
    </location>
</feature>
<organism evidence="2">
    <name type="scientific">Phaffia rhodozyma</name>
    <name type="common">Yeast</name>
    <name type="synonym">Xanthophyllomyces dendrorhous</name>
    <dbReference type="NCBI Taxonomy" id="264483"/>
    <lineage>
        <taxon>Eukaryota</taxon>
        <taxon>Fungi</taxon>
        <taxon>Dikarya</taxon>
        <taxon>Basidiomycota</taxon>
        <taxon>Agaricomycotina</taxon>
        <taxon>Tremellomycetes</taxon>
        <taxon>Cystofilobasidiales</taxon>
        <taxon>Mrakiaceae</taxon>
        <taxon>Phaffia</taxon>
    </lineage>
</organism>
<feature type="transmembrane region" description="Helical" evidence="1">
    <location>
        <begin position="165"/>
        <end position="185"/>
    </location>
</feature>
<name>A0A0F7SWC8_PHARH</name>
<evidence type="ECO:0000256" key="1">
    <source>
        <dbReference type="SAM" id="Phobius"/>
    </source>
</evidence>
<dbReference type="EMBL" id="LN483157">
    <property type="protein sequence ID" value="CED84358.1"/>
    <property type="molecule type" value="Genomic_DNA"/>
</dbReference>
<feature type="transmembrane region" description="Helical" evidence="1">
    <location>
        <begin position="130"/>
        <end position="153"/>
    </location>
</feature>
<dbReference type="AlphaFoldDB" id="A0A0F7SWC8"/>
<feature type="transmembrane region" description="Helical" evidence="1">
    <location>
        <begin position="80"/>
        <end position="100"/>
    </location>
</feature>
<reference evidence="2" key="1">
    <citation type="submission" date="2014-08" db="EMBL/GenBank/DDBJ databases">
        <authorList>
            <person name="Sharma Rahul"/>
            <person name="Thines Marco"/>
        </authorList>
    </citation>
    <scope>NUCLEOTIDE SEQUENCE</scope>
</reference>
<protein>
    <submittedName>
        <fullName evidence="2">Uncharacterized protein</fullName>
    </submittedName>
</protein>
<dbReference type="PANTHER" id="PTHR42109:SF2">
    <property type="entry name" value="INTEGRAL MEMBRANE PROTEIN"/>
    <property type="match status" value="1"/>
</dbReference>
<feature type="transmembrane region" description="Helical" evidence="1">
    <location>
        <begin position="26"/>
        <end position="43"/>
    </location>
</feature>
<keyword evidence="1" id="KW-0812">Transmembrane</keyword>
<feature type="transmembrane region" description="Helical" evidence="1">
    <location>
        <begin position="55"/>
        <end position="74"/>
    </location>
</feature>
<feature type="transmembrane region" description="Helical" evidence="1">
    <location>
        <begin position="197"/>
        <end position="213"/>
    </location>
</feature>
<keyword evidence="1" id="KW-0472">Membrane</keyword>
<dbReference type="PANTHER" id="PTHR42109">
    <property type="entry name" value="UNPLACED GENOMIC SCAFFOLD UM_SCAF_CONTIG_1.265, WHOLE GENOME SHOTGUN SEQUENCE"/>
    <property type="match status" value="1"/>
</dbReference>
<proteinExistence type="predicted"/>